<dbReference type="AlphaFoldDB" id="A0A9P7APN1"/>
<dbReference type="GO" id="GO:0000032">
    <property type="term" value="P:cell wall mannoprotein biosynthetic process"/>
    <property type="evidence" value="ECO:0007669"/>
    <property type="project" value="TreeGrafter"/>
</dbReference>
<keyword evidence="2" id="KW-0808">Transferase</keyword>
<dbReference type="Proteomes" id="UP000719766">
    <property type="component" value="Unassembled WGS sequence"/>
</dbReference>
<dbReference type="OrthoDB" id="439943at2759"/>
<evidence type="ECO:0000256" key="1">
    <source>
        <dbReference type="ARBA" id="ARBA00007677"/>
    </source>
</evidence>
<dbReference type="SUPFAM" id="SSF53448">
    <property type="entry name" value="Nucleotide-diphospho-sugar transferases"/>
    <property type="match status" value="1"/>
</dbReference>
<evidence type="ECO:0000256" key="3">
    <source>
        <dbReference type="PIRSR" id="PIRSR018153-1"/>
    </source>
</evidence>
<organism evidence="4 5">
    <name type="scientific">Suillus plorans</name>
    <dbReference type="NCBI Taxonomy" id="116603"/>
    <lineage>
        <taxon>Eukaryota</taxon>
        <taxon>Fungi</taxon>
        <taxon>Dikarya</taxon>
        <taxon>Basidiomycota</taxon>
        <taxon>Agaricomycotina</taxon>
        <taxon>Agaricomycetes</taxon>
        <taxon>Agaricomycetidae</taxon>
        <taxon>Boletales</taxon>
        <taxon>Suillineae</taxon>
        <taxon>Suillaceae</taxon>
        <taxon>Suillus</taxon>
    </lineage>
</organism>
<dbReference type="Pfam" id="PF01793">
    <property type="entry name" value="Glyco_transf_15"/>
    <property type="match status" value="1"/>
</dbReference>
<dbReference type="InterPro" id="IPR029044">
    <property type="entry name" value="Nucleotide-diphossugar_trans"/>
</dbReference>
<dbReference type="GO" id="GO:0005794">
    <property type="term" value="C:Golgi apparatus"/>
    <property type="evidence" value="ECO:0007669"/>
    <property type="project" value="TreeGrafter"/>
</dbReference>
<accession>A0A9P7APN1</accession>
<dbReference type="PIRSF" id="PIRSF018153">
    <property type="entry name" value="Glyco_trans_15"/>
    <property type="match status" value="1"/>
</dbReference>
<dbReference type="InterPro" id="IPR002685">
    <property type="entry name" value="Glyco_trans_15"/>
</dbReference>
<dbReference type="FunFam" id="3.90.550.10:FF:000051">
    <property type="entry name" value="Alpha-1,2-mannosyltransferase (Ktr4)"/>
    <property type="match status" value="1"/>
</dbReference>
<dbReference type="GeneID" id="64592939"/>
<dbReference type="GO" id="GO:0016020">
    <property type="term" value="C:membrane"/>
    <property type="evidence" value="ECO:0007669"/>
    <property type="project" value="InterPro"/>
</dbReference>
<dbReference type="EMBL" id="JABBWE010000030">
    <property type="protein sequence ID" value="KAG1793551.1"/>
    <property type="molecule type" value="Genomic_DNA"/>
</dbReference>
<dbReference type="PANTHER" id="PTHR31121">
    <property type="entry name" value="ALPHA-1,2 MANNOSYLTRANSFERASE KTR1"/>
    <property type="match status" value="1"/>
</dbReference>
<feature type="active site" description="Nucleophile" evidence="3">
    <location>
        <position position="300"/>
    </location>
</feature>
<comment type="caution">
    <text evidence="4">The sequence shown here is derived from an EMBL/GenBank/DDBJ whole genome shotgun (WGS) entry which is preliminary data.</text>
</comment>
<dbReference type="PANTHER" id="PTHR31121:SF6">
    <property type="entry name" value="ALPHA-1,2 MANNOSYLTRANSFERASE KTR1"/>
    <property type="match status" value="1"/>
</dbReference>
<evidence type="ECO:0000256" key="2">
    <source>
        <dbReference type="ARBA" id="ARBA00022679"/>
    </source>
</evidence>
<proteinExistence type="inferred from homology"/>
<comment type="similarity">
    <text evidence="1">Belongs to the glycosyltransferase 15 family.</text>
</comment>
<evidence type="ECO:0000313" key="4">
    <source>
        <dbReference type="EMBL" id="KAG1793551.1"/>
    </source>
</evidence>
<dbReference type="Gene3D" id="3.90.550.10">
    <property type="entry name" value="Spore Coat Polysaccharide Biosynthesis Protein SpsA, Chain A"/>
    <property type="match status" value="1"/>
</dbReference>
<protein>
    <submittedName>
        <fullName evidence="4">Glycosyltransferase family 15 protein</fullName>
    </submittedName>
</protein>
<dbReference type="GO" id="GO:0000026">
    <property type="term" value="F:alpha-1,2-mannosyltransferase activity"/>
    <property type="evidence" value="ECO:0007669"/>
    <property type="project" value="TreeGrafter"/>
</dbReference>
<keyword evidence="5" id="KW-1185">Reference proteome</keyword>
<name>A0A9P7APN1_9AGAM</name>
<dbReference type="RefSeq" id="XP_041159976.1">
    <property type="nucleotide sequence ID" value="XM_041299175.1"/>
</dbReference>
<gene>
    <name evidence="4" type="ORF">HD556DRAFT_1270978</name>
</gene>
<reference evidence="4" key="1">
    <citation type="journal article" date="2020" name="New Phytol.">
        <title>Comparative genomics reveals dynamic genome evolution in host specialist ectomycorrhizal fungi.</title>
        <authorList>
            <person name="Lofgren L.A."/>
            <person name="Nguyen N.H."/>
            <person name="Vilgalys R."/>
            <person name="Ruytinx J."/>
            <person name="Liao H.L."/>
            <person name="Branco S."/>
            <person name="Kuo A."/>
            <person name="LaButti K."/>
            <person name="Lipzen A."/>
            <person name="Andreopoulos W."/>
            <person name="Pangilinan J."/>
            <person name="Riley R."/>
            <person name="Hundley H."/>
            <person name="Na H."/>
            <person name="Barry K."/>
            <person name="Grigoriev I.V."/>
            <person name="Stajich J.E."/>
            <person name="Kennedy P.G."/>
        </authorList>
    </citation>
    <scope>NUCLEOTIDE SEQUENCE</scope>
    <source>
        <strain evidence="4">S12</strain>
    </source>
</reference>
<sequence>MMTPMRYILLVLGVIISIHYIMSFTYEEYGKATYISNIAEQWTGLKSNPLYKTPAPDEYCQPDSSMHLQDRRANASIVVLVRNSELWGIMSSMKQLEDRFNRKFQYPYVFLNDKPFTQSFKHHIWALTNATVEFGLIPSDHWHQPSWIDEERASKSRDDMIKNDVIYGGSVSYRNMCRFNSGFFYRHELLQKYRYYWRVEPDIQLFCDVDYDPFLMMQDQNKVYGFTITLYEFPTTIPTLWDAVRSFIDANPDSVAPDNAMEFLSDDGGKSYSLCHCRLLHTATFSCVNENTWPVWSNFEIADLDFWRGEAYSKFFDYLDEQGGFYYERWGDAPVHSIGAALFAKKEQIHFFNDIGYRHDHFEHCPQGDVHTKGKCWCDPDKSLVSSDYQVYSCLYQYDKLLL</sequence>
<dbReference type="GO" id="GO:0006487">
    <property type="term" value="P:protein N-linked glycosylation"/>
    <property type="evidence" value="ECO:0007669"/>
    <property type="project" value="TreeGrafter"/>
</dbReference>
<evidence type="ECO:0000313" key="5">
    <source>
        <dbReference type="Proteomes" id="UP000719766"/>
    </source>
</evidence>